<feature type="binding site" evidence="9">
    <location>
        <begin position="670"/>
        <end position="676"/>
    </location>
    <ligand>
        <name>acetyl-CoA</name>
        <dbReference type="ChEBI" id="CHEBI:57288"/>
    </ligand>
</feature>
<dbReference type="GO" id="GO:0051392">
    <property type="term" value="F:tRNA cytidine N4-acetyltransferase activity"/>
    <property type="evidence" value="ECO:0007669"/>
    <property type="project" value="RHEA"/>
</dbReference>
<evidence type="ECO:0000259" key="13">
    <source>
        <dbReference type="Pfam" id="PF13718"/>
    </source>
</evidence>
<dbReference type="InterPro" id="IPR032672">
    <property type="entry name" value="TmcA/NAT10/Kre33"/>
</dbReference>
<keyword evidence="5 9" id="KW-0547">Nucleotide-binding</keyword>
<evidence type="ECO:0000313" key="15">
    <source>
        <dbReference type="EMBL" id="CBJ32687.1"/>
    </source>
</evidence>
<feature type="binding site" evidence="9">
    <location>
        <begin position="663"/>
        <end position="665"/>
    </location>
    <ligand>
        <name>acetyl-CoA</name>
        <dbReference type="ChEBI" id="CHEBI:57288"/>
    </ligand>
</feature>
<comment type="similarity">
    <text evidence="9">Belongs to the RNA cytidine acetyltransferase family. NAT10 subfamily.</text>
</comment>
<dbReference type="Pfam" id="PF13718">
    <property type="entry name" value="GNAT_acetyltr_2"/>
    <property type="match status" value="2"/>
</dbReference>
<evidence type="ECO:0000256" key="8">
    <source>
        <dbReference type="ARBA" id="ARBA00023315"/>
    </source>
</evidence>
<sequence length="1053" mass="115320">MVRKKVDARVRSLIENGVKSNHRSTFVLVGDHGKDQVVNLHYILSKARVASRPSVLWCYKKELGFSTHRKKRMRQLKRQKKSGLASAGGASEDPFELFVNSTNIRWCYYKDTERVLGQTFGVLVLQDFEALTPNLLARTIETVEGGGLVILLLKTVTSLKQLYAMSMDVHSRFRTESSGDVVGRFNERFMLTLGDCKSCLVCDDELNVLPLSSHARDIVPLPPVDEDAETTEAKELRELKESLEGTPPVGPLVAGAKTLDQARALLTFMEAISEKTLRSTVALTASRGRGKSAAIGLCLAGAIAYGYSNIFVTAPSPENLSTVFEFVLKGFDLLHFSEHLDYEVIQSTNPAFNRAVVRINVFKDHRQTIQYIQPHDSEKLSHCELLAVDEAAAIPLPLVKSLLGPYLVFLSSTVNGYEGTGRALSLKLIDQLRKQQGTAAAQAARIAASEIHGTGRKKGKEKVHENRWKVAADAAANASKHGGGGGGRTLREINLETPIRYGANDPVEAWLYRLLCLDAKVGHHRLVCGTPAPKDCELYYVNKDALFSYHTLSEGFLQRVMSLYTSAHYKNQPNDLQMLSDAPAHHLFVLLGPKAMEQGAKGNLPDVLVVVQVALEGQISRASLEASLSRGHRASGDLIPWSLSQQYQDGQFAGLSGARIVRIATHTDVQKMGYGSRAIDLLTKYYEGGLFSGTGGEEGSEEGSEESSEEESEEEEEDDDDDDDESSDEEEEGNGTANKKKKKASAKGGGLSSERLAPRKKLPPLLVSAGERPPERLHWLGSSFGVTGQLLRLWKRAGFRLVYLRQTTSDLTGEHTGVMLRALDTEGMKEKPEDGWLASFAADCRCRIVSLLGHEFQGFDCTTALSLVEAAPGGAAVEGGEAPAAGGARGAVGARELGYYCGPHDLKRLGLYSRNLVDYHLITDLLPMVSKLYFLGRMPSTRMSHLQEAILLAMGLQHRSVTALSKELQLPDNQVLALFNKAVRKLCNCLTEVAEKEAEGEMETHLAKKKRLQTVKSAGEMSMLPASMDEDLEGGAKEAMKKMEGKQFAVMLY</sequence>
<dbReference type="Proteomes" id="UP000002630">
    <property type="component" value="Linkage Group LG15"/>
</dbReference>
<dbReference type="Gene3D" id="3.40.50.300">
    <property type="entry name" value="P-loop containing nucleotide triphosphate hydrolases"/>
    <property type="match status" value="1"/>
</dbReference>
<dbReference type="InterPro" id="IPR007807">
    <property type="entry name" value="TcmA/NAT10_helicase"/>
</dbReference>
<dbReference type="HAMAP" id="MF_03211">
    <property type="entry name" value="RNA_acetyltr_Nat10"/>
    <property type="match status" value="1"/>
</dbReference>
<evidence type="ECO:0000256" key="5">
    <source>
        <dbReference type="ARBA" id="ARBA00022741"/>
    </source>
</evidence>
<dbReference type="EMBL" id="FN648549">
    <property type="protein sequence ID" value="CBJ32687.1"/>
    <property type="molecule type" value="Genomic_DNA"/>
</dbReference>
<dbReference type="PANTHER" id="PTHR10925:SF5">
    <property type="entry name" value="RNA CYTIDINE ACETYLTRANSFERASE"/>
    <property type="match status" value="1"/>
</dbReference>
<dbReference type="PANTHER" id="PTHR10925">
    <property type="entry name" value="N-ACETYLTRANSFERASE 10"/>
    <property type="match status" value="1"/>
</dbReference>
<feature type="compositionally biased region" description="Acidic residues" evidence="10">
    <location>
        <begin position="698"/>
        <end position="733"/>
    </location>
</feature>
<comment type="subcellular location">
    <subcellularLocation>
        <location evidence="1 9">Nucleus</location>
        <location evidence="1 9">Nucleolus</location>
    </subcellularLocation>
</comment>
<evidence type="ECO:0000259" key="12">
    <source>
        <dbReference type="Pfam" id="PF08351"/>
    </source>
</evidence>
<evidence type="ECO:0000259" key="11">
    <source>
        <dbReference type="Pfam" id="PF05127"/>
    </source>
</evidence>
<evidence type="ECO:0000256" key="9">
    <source>
        <dbReference type="HAMAP-Rule" id="MF_03211"/>
    </source>
</evidence>
<dbReference type="EMBL" id="FN649740">
    <property type="protein sequence ID" value="CBJ32687.1"/>
    <property type="molecule type" value="Genomic_DNA"/>
</dbReference>
<keyword evidence="7 9" id="KW-0539">Nucleus</keyword>
<dbReference type="GO" id="GO:0000049">
    <property type="term" value="F:tRNA binding"/>
    <property type="evidence" value="ECO:0007669"/>
    <property type="project" value="TreeGrafter"/>
</dbReference>
<dbReference type="InterPro" id="IPR027417">
    <property type="entry name" value="P-loop_NTPase"/>
</dbReference>
<dbReference type="Pfam" id="PF05127">
    <property type="entry name" value="NAT10_TcmA_helicase"/>
    <property type="match status" value="1"/>
</dbReference>
<feature type="domain" description="TmcA/NAT10 N-terminal" evidence="12">
    <location>
        <begin position="9"/>
        <end position="203"/>
    </location>
</feature>
<evidence type="ECO:0000256" key="6">
    <source>
        <dbReference type="ARBA" id="ARBA00022840"/>
    </source>
</evidence>
<proteinExistence type="inferred from homology"/>
<comment type="catalytic activity">
    <reaction evidence="9">
        <text>a cytidine in 18S rRNA + acetyl-CoA + ATP + H2O = an N(4)-acetylcytidine in 18S rRNA + ADP + phosphate + CoA + H(+)</text>
        <dbReference type="Rhea" id="RHEA:51424"/>
        <dbReference type="Rhea" id="RHEA-COMP:13575"/>
        <dbReference type="Rhea" id="RHEA-COMP:13576"/>
        <dbReference type="ChEBI" id="CHEBI:15377"/>
        <dbReference type="ChEBI" id="CHEBI:15378"/>
        <dbReference type="ChEBI" id="CHEBI:30616"/>
        <dbReference type="ChEBI" id="CHEBI:43474"/>
        <dbReference type="ChEBI" id="CHEBI:57287"/>
        <dbReference type="ChEBI" id="CHEBI:57288"/>
        <dbReference type="ChEBI" id="CHEBI:74900"/>
        <dbReference type="ChEBI" id="CHEBI:82748"/>
        <dbReference type="ChEBI" id="CHEBI:456216"/>
    </reaction>
</comment>
<dbReference type="AlphaFoldDB" id="D7FZ70"/>
<keyword evidence="6 9" id="KW-0067">ATP-binding</keyword>
<dbReference type="FunCoup" id="D7FZ70">
    <property type="interactions" value="487"/>
</dbReference>
<feature type="domain" description="TcmA/NAT10 helicase" evidence="11">
    <location>
        <begin position="283"/>
        <end position="518"/>
    </location>
</feature>
<name>D7FZ70_ECTSI</name>
<dbReference type="GO" id="GO:0005524">
    <property type="term" value="F:ATP binding"/>
    <property type="evidence" value="ECO:0007669"/>
    <property type="project" value="UniProtKB-UniRule"/>
</dbReference>
<feature type="domain" description="Possible tRNA binding" evidence="14">
    <location>
        <begin position="836"/>
        <end position="1047"/>
    </location>
</feature>
<dbReference type="GO" id="GO:0051391">
    <property type="term" value="P:tRNA acetylation"/>
    <property type="evidence" value="ECO:0007669"/>
    <property type="project" value="UniProtKB-UniRule"/>
</dbReference>
<feature type="region of interest" description="Disordered" evidence="10">
    <location>
        <begin position="690"/>
        <end position="769"/>
    </location>
</feature>
<dbReference type="GO" id="GO:0030686">
    <property type="term" value="C:90S preribosome"/>
    <property type="evidence" value="ECO:0007669"/>
    <property type="project" value="TreeGrafter"/>
</dbReference>
<feature type="compositionally biased region" description="Basic residues" evidence="10">
    <location>
        <begin position="70"/>
        <end position="81"/>
    </location>
</feature>
<dbReference type="InParanoid" id="D7FZ70"/>
<keyword evidence="4 9" id="KW-0819">tRNA processing</keyword>
<dbReference type="InterPro" id="IPR027992">
    <property type="entry name" value="tRNA_bind_dom"/>
</dbReference>
<comment type="function">
    <text evidence="9">RNA cytidine acetyltransferase with specificity toward both 18S rRNA and tRNAs. Catalyzes the formation of N(4)-acetylcytidine (ac4C) in 18S rRNA. Required for early nucleolar cleavages of precursor rRNA at sites A0, A1 and A2 during 18S rRNA synthesis. Catalyzes the formation of ac4C in serine and leucine tRNAs. Requires a tRNA-binding adapter protein for full tRNA acetyltransferase activity but not for 18S rRNA acetylation.</text>
</comment>
<keyword evidence="8 9" id="KW-0012">Acyltransferase</keyword>
<keyword evidence="3 9" id="KW-0808">Transferase</keyword>
<comment type="catalytic activity">
    <reaction evidence="9">
        <text>a cytidine in tRNA + acetyl-CoA + ATP + H2O = an N(4)-acetylcytidine in tRNA + ADP + phosphate + CoA + H(+)</text>
        <dbReference type="Rhea" id="RHEA:53876"/>
        <dbReference type="Rhea" id="RHEA-COMP:13670"/>
        <dbReference type="Rhea" id="RHEA-COMP:13671"/>
        <dbReference type="ChEBI" id="CHEBI:15377"/>
        <dbReference type="ChEBI" id="CHEBI:15378"/>
        <dbReference type="ChEBI" id="CHEBI:30616"/>
        <dbReference type="ChEBI" id="CHEBI:43474"/>
        <dbReference type="ChEBI" id="CHEBI:57287"/>
        <dbReference type="ChEBI" id="CHEBI:57288"/>
        <dbReference type="ChEBI" id="CHEBI:74900"/>
        <dbReference type="ChEBI" id="CHEBI:82748"/>
        <dbReference type="ChEBI" id="CHEBI:456216"/>
    </reaction>
</comment>
<dbReference type="InterPro" id="IPR000182">
    <property type="entry name" value="GNAT_dom"/>
</dbReference>
<evidence type="ECO:0000256" key="7">
    <source>
        <dbReference type="ARBA" id="ARBA00023242"/>
    </source>
</evidence>
<keyword evidence="16" id="KW-1185">Reference proteome</keyword>
<dbReference type="Pfam" id="PF13725">
    <property type="entry name" value="tRNA_bind_2"/>
    <property type="match status" value="1"/>
</dbReference>
<evidence type="ECO:0000256" key="10">
    <source>
        <dbReference type="SAM" id="MobiDB-lite"/>
    </source>
</evidence>
<protein>
    <recommendedName>
        <fullName evidence="9">RNA cytidine acetyltransferase</fullName>
        <ecNumber evidence="9">2.3.1.-</ecNumber>
    </recommendedName>
    <alternativeName>
        <fullName evidence="9">18S rRNA cytosine acetyltransferase</fullName>
    </alternativeName>
</protein>
<dbReference type="STRING" id="2880.D7FZ70"/>
<dbReference type="OrthoDB" id="10067491at2759"/>
<dbReference type="GO" id="GO:1990883">
    <property type="term" value="F:18S rRNA cytidine N-acetyltransferase activity"/>
    <property type="evidence" value="ECO:0007669"/>
    <property type="project" value="TreeGrafter"/>
</dbReference>
<evidence type="ECO:0000256" key="3">
    <source>
        <dbReference type="ARBA" id="ARBA00022679"/>
    </source>
</evidence>
<evidence type="ECO:0000256" key="4">
    <source>
        <dbReference type="ARBA" id="ARBA00022694"/>
    </source>
</evidence>
<evidence type="ECO:0000259" key="14">
    <source>
        <dbReference type="Pfam" id="PF13725"/>
    </source>
</evidence>
<dbReference type="FunFam" id="3.40.50.11040:FF:000002">
    <property type="entry name" value="RNA cytidine acetyltransferase"/>
    <property type="match status" value="1"/>
</dbReference>
<accession>D7FZ70</accession>
<feature type="domain" description="N-acetyltransferase" evidence="13">
    <location>
        <begin position="559"/>
        <end position="719"/>
    </location>
</feature>
<dbReference type="EC" id="2.3.1.-" evidence="9"/>
<reference evidence="15 16" key="1">
    <citation type="journal article" date="2010" name="Nature">
        <title>The Ectocarpus genome and the independent evolution of multicellularity in brown algae.</title>
        <authorList>
            <person name="Cock J.M."/>
            <person name="Sterck L."/>
            <person name="Rouze P."/>
            <person name="Scornet D."/>
            <person name="Allen A.E."/>
            <person name="Amoutzias G."/>
            <person name="Anthouard V."/>
            <person name="Artiguenave F."/>
            <person name="Aury J.M."/>
            <person name="Badger J.H."/>
            <person name="Beszteri B."/>
            <person name="Billiau K."/>
            <person name="Bonnet E."/>
            <person name="Bothwell J.H."/>
            <person name="Bowler C."/>
            <person name="Boyen C."/>
            <person name="Brownlee C."/>
            <person name="Carrano C.J."/>
            <person name="Charrier B."/>
            <person name="Cho G.Y."/>
            <person name="Coelho S.M."/>
            <person name="Collen J."/>
            <person name="Corre E."/>
            <person name="Da Silva C."/>
            <person name="Delage L."/>
            <person name="Delaroque N."/>
            <person name="Dittami S.M."/>
            <person name="Doulbeau S."/>
            <person name="Elias M."/>
            <person name="Farnham G."/>
            <person name="Gachon C.M."/>
            <person name="Gschloessl B."/>
            <person name="Heesch S."/>
            <person name="Jabbari K."/>
            <person name="Jubin C."/>
            <person name="Kawai H."/>
            <person name="Kimura K."/>
            <person name="Kloareg B."/>
            <person name="Kupper F.C."/>
            <person name="Lang D."/>
            <person name="Le Bail A."/>
            <person name="Leblanc C."/>
            <person name="Lerouge P."/>
            <person name="Lohr M."/>
            <person name="Lopez P.J."/>
            <person name="Martens C."/>
            <person name="Maumus F."/>
            <person name="Michel G."/>
            <person name="Miranda-Saavedra D."/>
            <person name="Morales J."/>
            <person name="Moreau H."/>
            <person name="Motomura T."/>
            <person name="Nagasato C."/>
            <person name="Napoli C.A."/>
            <person name="Nelson D.R."/>
            <person name="Nyvall-Collen P."/>
            <person name="Peters A.F."/>
            <person name="Pommier C."/>
            <person name="Potin P."/>
            <person name="Poulain J."/>
            <person name="Quesneville H."/>
            <person name="Read B."/>
            <person name="Rensing S.A."/>
            <person name="Ritter A."/>
            <person name="Rousvoal S."/>
            <person name="Samanta M."/>
            <person name="Samson G."/>
            <person name="Schroeder D.C."/>
            <person name="Segurens B."/>
            <person name="Strittmatter M."/>
            <person name="Tonon T."/>
            <person name="Tregear J.W."/>
            <person name="Valentin K."/>
            <person name="von Dassow P."/>
            <person name="Yamagishi T."/>
            <person name="Van de Peer Y."/>
            <person name="Wincker P."/>
        </authorList>
    </citation>
    <scope>NUCLEOTIDE SEQUENCE [LARGE SCALE GENOMIC DNA]</scope>
    <source>
        <strain evidence="16">Ec32 / CCAP1310/4</strain>
    </source>
</reference>
<dbReference type="eggNOG" id="KOG2036">
    <property type="taxonomic scope" value="Eukaryota"/>
</dbReference>
<feature type="binding site" evidence="9">
    <location>
        <position position="796"/>
    </location>
    <ligand>
        <name>acetyl-CoA</name>
        <dbReference type="ChEBI" id="CHEBI:57288"/>
    </ligand>
</feature>
<gene>
    <name evidence="15" type="ORF">Esi_0356_0023</name>
</gene>
<dbReference type="OMA" id="HLHYIMS"/>
<evidence type="ECO:0000256" key="1">
    <source>
        <dbReference type="ARBA" id="ARBA00004604"/>
    </source>
</evidence>
<dbReference type="InterPro" id="IPR033688">
    <property type="entry name" value="NAT10"/>
</dbReference>
<dbReference type="Gene3D" id="3.40.630.30">
    <property type="match status" value="1"/>
</dbReference>
<dbReference type="GO" id="GO:1904812">
    <property type="term" value="P:rRNA acetylation involved in maturation of SSU-rRNA"/>
    <property type="evidence" value="ECO:0007669"/>
    <property type="project" value="InterPro"/>
</dbReference>
<dbReference type="Gene3D" id="3.40.50.11040">
    <property type="match status" value="1"/>
</dbReference>
<organism evidence="15 16">
    <name type="scientific">Ectocarpus siliculosus</name>
    <name type="common">Brown alga</name>
    <name type="synonym">Conferva siliculosa</name>
    <dbReference type="NCBI Taxonomy" id="2880"/>
    <lineage>
        <taxon>Eukaryota</taxon>
        <taxon>Sar</taxon>
        <taxon>Stramenopiles</taxon>
        <taxon>Ochrophyta</taxon>
        <taxon>PX clade</taxon>
        <taxon>Phaeophyceae</taxon>
        <taxon>Ectocarpales</taxon>
        <taxon>Ectocarpaceae</taxon>
        <taxon>Ectocarpus</taxon>
    </lineage>
</organism>
<feature type="domain" description="N-acetyltransferase" evidence="13">
    <location>
        <begin position="727"/>
        <end position="823"/>
    </location>
</feature>
<feature type="binding site" evidence="9">
    <location>
        <position position="500"/>
    </location>
    <ligand>
        <name>ATP</name>
        <dbReference type="ChEBI" id="CHEBI:30616"/>
    </ligand>
</feature>
<feature type="binding site" evidence="9">
    <location>
        <begin position="288"/>
        <end position="297"/>
    </location>
    <ligand>
        <name>ATP</name>
        <dbReference type="ChEBI" id="CHEBI:30616"/>
    </ligand>
</feature>
<dbReference type="InterPro" id="IPR013562">
    <property type="entry name" value="TmcA/NAT10_N"/>
</dbReference>
<evidence type="ECO:0000256" key="2">
    <source>
        <dbReference type="ARBA" id="ARBA00022552"/>
    </source>
</evidence>
<feature type="region of interest" description="Disordered" evidence="10">
    <location>
        <begin position="70"/>
        <end position="89"/>
    </location>
</feature>
<dbReference type="Pfam" id="PF08351">
    <property type="entry name" value="TmcA_N"/>
    <property type="match status" value="1"/>
</dbReference>
<evidence type="ECO:0000313" key="16">
    <source>
        <dbReference type="Proteomes" id="UP000002630"/>
    </source>
</evidence>
<dbReference type="GO" id="GO:0005730">
    <property type="term" value="C:nucleolus"/>
    <property type="evidence" value="ECO:0007669"/>
    <property type="project" value="UniProtKB-SubCell"/>
</dbReference>
<keyword evidence="2 9" id="KW-0698">rRNA processing</keyword>